<feature type="transmembrane region" description="Helical" evidence="5">
    <location>
        <begin position="321"/>
        <end position="344"/>
    </location>
</feature>
<comment type="caution">
    <text evidence="7">The sequence shown here is derived from an EMBL/GenBank/DDBJ whole genome shotgun (WGS) entry which is preliminary data.</text>
</comment>
<reference evidence="7 8" key="1">
    <citation type="submission" date="2023-12" db="EMBL/GenBank/DDBJ databases">
        <title>A high-quality genome assembly for Dillenia turbinata (Dilleniales).</title>
        <authorList>
            <person name="Chanderbali A."/>
        </authorList>
    </citation>
    <scope>NUCLEOTIDE SEQUENCE [LARGE SCALE GENOMIC DNA]</scope>
    <source>
        <strain evidence="7">LSX21</strain>
        <tissue evidence="7">Leaf</tissue>
    </source>
</reference>
<dbReference type="SUPFAM" id="SSF47384">
    <property type="entry name" value="Homodimeric domain of signal transducing histidine kinase"/>
    <property type="match status" value="1"/>
</dbReference>
<proteinExistence type="predicted"/>
<dbReference type="InterPro" id="IPR003594">
    <property type="entry name" value="HATPase_dom"/>
</dbReference>
<evidence type="ECO:0000259" key="6">
    <source>
        <dbReference type="PROSITE" id="PS50109"/>
    </source>
</evidence>
<dbReference type="PROSITE" id="PS50109">
    <property type="entry name" value="HIS_KIN"/>
    <property type="match status" value="1"/>
</dbReference>
<dbReference type="InterPro" id="IPR036890">
    <property type="entry name" value="HATPase_C_sf"/>
</dbReference>
<feature type="non-terminal residue" evidence="7">
    <location>
        <position position="910"/>
    </location>
</feature>
<dbReference type="SMART" id="SM00388">
    <property type="entry name" value="HisKA"/>
    <property type="match status" value="1"/>
</dbReference>
<dbReference type="InterPro" id="IPR003661">
    <property type="entry name" value="HisK_dim/P_dom"/>
</dbReference>
<dbReference type="AlphaFoldDB" id="A0AAN8VND8"/>
<evidence type="ECO:0000256" key="2">
    <source>
        <dbReference type="ARBA" id="ARBA00012438"/>
    </source>
</evidence>
<dbReference type="EC" id="2.7.13.3" evidence="2"/>
<dbReference type="Pfam" id="PF00512">
    <property type="entry name" value="HisKA"/>
    <property type="match status" value="1"/>
</dbReference>
<dbReference type="CDD" id="cd00082">
    <property type="entry name" value="HisKA"/>
    <property type="match status" value="1"/>
</dbReference>
<dbReference type="Proteomes" id="UP001370490">
    <property type="component" value="Unassembled WGS sequence"/>
</dbReference>
<dbReference type="Pfam" id="PF02518">
    <property type="entry name" value="HATPase_c"/>
    <property type="match status" value="1"/>
</dbReference>
<dbReference type="PRINTS" id="PR00344">
    <property type="entry name" value="BCTRLSENSOR"/>
</dbReference>
<evidence type="ECO:0000313" key="8">
    <source>
        <dbReference type="Proteomes" id="UP001370490"/>
    </source>
</evidence>
<evidence type="ECO:0000256" key="5">
    <source>
        <dbReference type="SAM" id="Phobius"/>
    </source>
</evidence>
<evidence type="ECO:0000256" key="1">
    <source>
        <dbReference type="ARBA" id="ARBA00000085"/>
    </source>
</evidence>
<keyword evidence="3" id="KW-0597">Phosphoprotein</keyword>
<dbReference type="PANTHER" id="PTHR43719">
    <property type="entry name" value="TWO-COMPONENT HISTIDINE KINASE"/>
    <property type="match status" value="1"/>
</dbReference>
<dbReference type="PANTHER" id="PTHR43719:SF75">
    <property type="entry name" value="HISTIDINE KINASE CKI1"/>
    <property type="match status" value="1"/>
</dbReference>
<dbReference type="SMART" id="SM00387">
    <property type="entry name" value="HATPase_c"/>
    <property type="match status" value="1"/>
</dbReference>
<name>A0AAN8VND8_9MAGN</name>
<evidence type="ECO:0000256" key="3">
    <source>
        <dbReference type="ARBA" id="ARBA00022553"/>
    </source>
</evidence>
<keyword evidence="8" id="KW-1185">Reference proteome</keyword>
<accession>A0AAN8VND8</accession>
<gene>
    <name evidence="7" type="ORF">RJ641_030808</name>
</gene>
<dbReference type="Gene3D" id="1.10.287.130">
    <property type="match status" value="1"/>
</dbReference>
<evidence type="ECO:0000256" key="4">
    <source>
        <dbReference type="SAM" id="MobiDB-lite"/>
    </source>
</evidence>
<keyword evidence="5" id="KW-1133">Transmembrane helix</keyword>
<dbReference type="InterPro" id="IPR005467">
    <property type="entry name" value="His_kinase_dom"/>
</dbReference>
<keyword evidence="5" id="KW-0812">Transmembrane</keyword>
<organism evidence="7 8">
    <name type="scientific">Dillenia turbinata</name>
    <dbReference type="NCBI Taxonomy" id="194707"/>
    <lineage>
        <taxon>Eukaryota</taxon>
        <taxon>Viridiplantae</taxon>
        <taxon>Streptophyta</taxon>
        <taxon>Embryophyta</taxon>
        <taxon>Tracheophyta</taxon>
        <taxon>Spermatophyta</taxon>
        <taxon>Magnoliopsida</taxon>
        <taxon>eudicotyledons</taxon>
        <taxon>Gunneridae</taxon>
        <taxon>Pentapetalae</taxon>
        <taxon>Dilleniales</taxon>
        <taxon>Dilleniaceae</taxon>
        <taxon>Dillenia</taxon>
    </lineage>
</organism>
<keyword evidence="7" id="KW-0808">Transferase</keyword>
<dbReference type="GO" id="GO:0000155">
    <property type="term" value="F:phosphorelay sensor kinase activity"/>
    <property type="evidence" value="ECO:0007669"/>
    <property type="project" value="InterPro"/>
</dbReference>
<keyword evidence="5" id="KW-0472">Membrane</keyword>
<protein>
    <recommendedName>
        <fullName evidence="2">histidine kinase</fullName>
        <ecNumber evidence="2">2.7.13.3</ecNumber>
    </recommendedName>
</protein>
<feature type="region of interest" description="Disordered" evidence="4">
    <location>
        <begin position="875"/>
        <end position="895"/>
    </location>
</feature>
<feature type="domain" description="Histidine kinase" evidence="6">
    <location>
        <begin position="381"/>
        <end position="644"/>
    </location>
</feature>
<evidence type="ECO:0000313" key="7">
    <source>
        <dbReference type="EMBL" id="KAK6937300.1"/>
    </source>
</evidence>
<sequence>MLVIPSVMIPHWYVMVKRVEHKAKLNNQNMQSSVLSEIESTAKSFVPIKSSTPKLARIFAASFDETQFSFSDIVSHVAPMIFQALGVIPHLSQISFFGVDGLLFSYYANGDQTLAVYSNSTSSSNLSTKSEATWYTQPANPETGRPYGEAISIPPLFSLNDTWFQEALNSTDGHASIGPGFSKELLLYNSVGINQKGVVSLGFSVKEIHEVFYSQSFHGGSVYLASEDGMVLGEGLPNTHILLRDDLVTLQLISQGRVIDVGDVPCKPNDGTLRASIFNVGKTTYDFYCSHVEIIGIPSVYVLAFRHGNELVNLVQENARLGLVLLVLLFVTMLIGIASFVLLVARAATREMQLCSSLIEQMEATRQAERKSMNKSHAFASASHDIRAALAGLIGLIDQCRGEVPHGSEMDTHLTQMNSCTNDLLGILNSILDASKIEAGMMKLAEEEFNVAELVEEAVDLFYHTAMKKGVDVVLDPCDGSILRHSRVRGDRGKFKQILWNLLSNAVKFTPDGHVTVRAWARKPSLENSVLVQEKKRLLKRVVGLFNKKNQVYGELGGKESAQRKPNSMDFVFEVDDTGKGIPKEKHMSVFENFVQVKDGDGGTGLGLGIVQSLVRLMGGKIKIIDKDVGEKGACFRFNVILTTCETESIHNEAREEFQLHNAGSQGDSPPNRRPILCSPSLKKIEGGSQVVLLIKGHERQRVTKKFFENFGVKVLVARQWNSLSQTLKRIKRKVKPSYQGSSGKSDVSSGSDCIRSLSHNSEYGADHILPLYKRNSLVSRPNFVLLIVDANAGPFLELHRAITEFRRDLHNISCKVVWLDEPKTRSANYGRLRRDQISPSDAIITLPFHGSRLRGLMGLLPEFGGTLQETPHISMPEGACSEPSSPTHKKLTTQEVQLSSPSFRCYAKP</sequence>
<dbReference type="Gene3D" id="3.30.565.10">
    <property type="entry name" value="Histidine kinase-like ATPase, C-terminal domain"/>
    <property type="match status" value="1"/>
</dbReference>
<dbReference type="InterPro" id="IPR050956">
    <property type="entry name" value="2C_system_His_kinase"/>
</dbReference>
<dbReference type="InterPro" id="IPR036097">
    <property type="entry name" value="HisK_dim/P_sf"/>
</dbReference>
<dbReference type="InterPro" id="IPR004358">
    <property type="entry name" value="Sig_transdc_His_kin-like_C"/>
</dbReference>
<comment type="catalytic activity">
    <reaction evidence="1">
        <text>ATP + protein L-histidine = ADP + protein N-phospho-L-histidine.</text>
        <dbReference type="EC" id="2.7.13.3"/>
    </reaction>
</comment>
<dbReference type="SUPFAM" id="SSF55874">
    <property type="entry name" value="ATPase domain of HSP90 chaperone/DNA topoisomerase II/histidine kinase"/>
    <property type="match status" value="1"/>
</dbReference>
<dbReference type="EMBL" id="JBAMMX010000006">
    <property type="protein sequence ID" value="KAK6937300.1"/>
    <property type="molecule type" value="Genomic_DNA"/>
</dbReference>
<keyword evidence="7" id="KW-0418">Kinase</keyword>